<sequence>MNPEEFMPTYMLHGLLDSIAKHVLRVEAVQFGLVQSDQAKLHVSIVDLKLLMLEAYEAGRCTR</sequence>
<organism evidence="1 2">
    <name type="scientific">Ralstonia pseudosolanacearum</name>
    <dbReference type="NCBI Taxonomy" id="1310165"/>
    <lineage>
        <taxon>Bacteria</taxon>
        <taxon>Pseudomonadati</taxon>
        <taxon>Pseudomonadota</taxon>
        <taxon>Betaproteobacteria</taxon>
        <taxon>Burkholderiales</taxon>
        <taxon>Burkholderiaceae</taxon>
        <taxon>Ralstonia</taxon>
        <taxon>Ralstonia solanacearum species complex</taxon>
    </lineage>
</organism>
<evidence type="ECO:0000313" key="1">
    <source>
        <dbReference type="EMBL" id="RNM03233.1"/>
    </source>
</evidence>
<protein>
    <submittedName>
        <fullName evidence="1">Uncharacterized protein</fullName>
    </submittedName>
</protein>
<dbReference type="Proteomes" id="UP000271222">
    <property type="component" value="Unassembled WGS sequence"/>
</dbReference>
<comment type="caution">
    <text evidence="1">The sequence shown here is derived from an EMBL/GenBank/DDBJ whole genome shotgun (WGS) entry which is preliminary data.</text>
</comment>
<evidence type="ECO:0000313" key="2">
    <source>
        <dbReference type="Proteomes" id="UP000271222"/>
    </source>
</evidence>
<name>A0A454TM61_9RALS</name>
<proteinExistence type="predicted"/>
<dbReference type="EMBL" id="RJTL01000035">
    <property type="protein sequence ID" value="RNM03233.1"/>
    <property type="molecule type" value="Genomic_DNA"/>
</dbReference>
<dbReference type="AlphaFoldDB" id="A0A454TM61"/>
<gene>
    <name evidence="1" type="ORF">EGA29_19320</name>
</gene>
<accession>A0A454TM61</accession>
<reference evidence="1 2" key="1">
    <citation type="submission" date="2018-10" db="EMBL/GenBank/DDBJ databases">
        <title>Draft Genome Sequence of Ralstonia pseudosolanacearum (R. solanacearum phylotype I) Strain Tg03 Isolated from Luffa cylindrica in China.</title>
        <authorList>
            <person name="Yuan G.-Q."/>
            <person name="Li Q.-Q."/>
            <person name="Zhang Y.-W."/>
        </authorList>
    </citation>
    <scope>NUCLEOTIDE SEQUENCE [LARGE SCALE GENOMIC DNA]</scope>
    <source>
        <strain evidence="1 2">Tg03</strain>
    </source>
</reference>